<gene>
    <name evidence="11" type="ORF">SGLAU_03625</name>
</gene>
<dbReference type="eggNOG" id="COG0210">
    <property type="taxonomic scope" value="Bacteria"/>
</dbReference>
<dbReference type="KEGG" id="sgu:SGLAU_03625"/>
<keyword evidence="4 9" id="KW-0067">ATP-binding</keyword>
<evidence type="ECO:0000256" key="7">
    <source>
        <dbReference type="ARBA" id="ARBA00034808"/>
    </source>
</evidence>
<evidence type="ECO:0000256" key="2">
    <source>
        <dbReference type="ARBA" id="ARBA00022801"/>
    </source>
</evidence>
<dbReference type="InterPro" id="IPR027417">
    <property type="entry name" value="P-loop_NTPase"/>
</dbReference>
<keyword evidence="3 9" id="KW-0347">Helicase</keyword>
<proteinExistence type="predicted"/>
<evidence type="ECO:0000256" key="4">
    <source>
        <dbReference type="ARBA" id="ARBA00022840"/>
    </source>
</evidence>
<name>A0A089X4G6_STRGA</name>
<dbReference type="GO" id="GO:0043138">
    <property type="term" value="F:3'-5' DNA helicase activity"/>
    <property type="evidence" value="ECO:0007669"/>
    <property type="project" value="UniProtKB-EC"/>
</dbReference>
<comment type="catalytic activity">
    <reaction evidence="8">
        <text>ATP + H2O = ADP + phosphate + H(+)</text>
        <dbReference type="Rhea" id="RHEA:13065"/>
        <dbReference type="ChEBI" id="CHEBI:15377"/>
        <dbReference type="ChEBI" id="CHEBI:15378"/>
        <dbReference type="ChEBI" id="CHEBI:30616"/>
        <dbReference type="ChEBI" id="CHEBI:43474"/>
        <dbReference type="ChEBI" id="CHEBI:456216"/>
        <dbReference type="EC" id="5.6.2.4"/>
    </reaction>
</comment>
<dbReference type="AlphaFoldDB" id="A0A089X4G6"/>
<organism evidence="11 12">
    <name type="scientific">Streptomyces glaucescens</name>
    <dbReference type="NCBI Taxonomy" id="1907"/>
    <lineage>
        <taxon>Bacteria</taxon>
        <taxon>Bacillati</taxon>
        <taxon>Actinomycetota</taxon>
        <taxon>Actinomycetes</taxon>
        <taxon>Kitasatosporales</taxon>
        <taxon>Streptomycetaceae</taxon>
        <taxon>Streptomyces</taxon>
    </lineage>
</organism>
<dbReference type="PROSITE" id="PS51198">
    <property type="entry name" value="UVRD_HELICASE_ATP_BIND"/>
    <property type="match status" value="1"/>
</dbReference>
<evidence type="ECO:0000256" key="8">
    <source>
        <dbReference type="ARBA" id="ARBA00048988"/>
    </source>
</evidence>
<dbReference type="GO" id="GO:0016887">
    <property type="term" value="F:ATP hydrolysis activity"/>
    <property type="evidence" value="ECO:0007669"/>
    <property type="project" value="RHEA"/>
</dbReference>
<dbReference type="OrthoDB" id="9810135at2"/>
<keyword evidence="2 9" id="KW-0378">Hydrolase</keyword>
<dbReference type="EC" id="5.6.2.4" evidence="7"/>
<comment type="catalytic activity">
    <reaction evidence="6">
        <text>Couples ATP hydrolysis with the unwinding of duplex DNA by translocating in the 3'-5' direction.</text>
        <dbReference type="EC" id="5.6.2.4"/>
    </reaction>
</comment>
<dbReference type="GO" id="GO:0000725">
    <property type="term" value="P:recombinational repair"/>
    <property type="evidence" value="ECO:0007669"/>
    <property type="project" value="TreeGrafter"/>
</dbReference>
<protein>
    <recommendedName>
        <fullName evidence="7">DNA 3'-5' helicase</fullName>
        <ecNumber evidence="7">5.6.2.4</ecNumber>
    </recommendedName>
</protein>
<dbReference type="Proteomes" id="UP000029482">
    <property type="component" value="Chromosome"/>
</dbReference>
<keyword evidence="5" id="KW-0413">Isomerase</keyword>
<dbReference type="Gene3D" id="3.40.50.300">
    <property type="entry name" value="P-loop containing nucleotide triphosphate hydrolases"/>
    <property type="match status" value="3"/>
</dbReference>
<reference evidence="12" key="1">
    <citation type="journal article" date="2015" name="J. Biotechnol.">
        <title>Complete genome sequence of the actinobacterium Streptomyces glaucescens GLA.O (DSM 40922) consisting of a linear chromosome and one linear plasmid.</title>
        <authorList>
            <person name="Ortseifen V."/>
            <person name="Winkler A."/>
            <person name="Albersmeier A."/>
            <person name="Wendler S."/>
            <person name="Puhler A."/>
            <person name="Kalinowski J."/>
            <person name="Ruckert C."/>
        </authorList>
    </citation>
    <scope>NUCLEOTIDE SEQUENCE [LARGE SCALE GENOMIC DNA]</scope>
    <source>
        <strain evidence="12">DSM 40922 / GLA O</strain>
    </source>
</reference>
<dbReference type="GO" id="GO:0005524">
    <property type="term" value="F:ATP binding"/>
    <property type="evidence" value="ECO:0007669"/>
    <property type="project" value="UniProtKB-UniRule"/>
</dbReference>
<evidence type="ECO:0000313" key="11">
    <source>
        <dbReference type="EMBL" id="AIR96751.1"/>
    </source>
</evidence>
<evidence type="ECO:0000256" key="5">
    <source>
        <dbReference type="ARBA" id="ARBA00023235"/>
    </source>
</evidence>
<dbReference type="STRING" id="1907.SGLAU_03625"/>
<dbReference type="PANTHER" id="PTHR11070:SF66">
    <property type="entry name" value="UVRD-LIKE HELICASE C-TERMINAL DOMAIN-CONTAINING PROTEIN"/>
    <property type="match status" value="1"/>
</dbReference>
<dbReference type="SUPFAM" id="SSF52540">
    <property type="entry name" value="P-loop containing nucleoside triphosphate hydrolases"/>
    <property type="match status" value="1"/>
</dbReference>
<feature type="binding site" evidence="9">
    <location>
        <begin position="34"/>
        <end position="41"/>
    </location>
    <ligand>
        <name>ATP</name>
        <dbReference type="ChEBI" id="CHEBI:30616"/>
    </ligand>
</feature>
<dbReference type="RefSeq" id="WP_078957574.1">
    <property type="nucleotide sequence ID" value="NZ_CP009438.1"/>
</dbReference>
<evidence type="ECO:0000256" key="9">
    <source>
        <dbReference type="PROSITE-ProRule" id="PRU00560"/>
    </source>
</evidence>
<dbReference type="GO" id="GO:0003677">
    <property type="term" value="F:DNA binding"/>
    <property type="evidence" value="ECO:0007669"/>
    <property type="project" value="InterPro"/>
</dbReference>
<dbReference type="Pfam" id="PF13245">
    <property type="entry name" value="AAA_19"/>
    <property type="match status" value="1"/>
</dbReference>
<keyword evidence="12" id="KW-1185">Reference proteome</keyword>
<keyword evidence="1 9" id="KW-0547">Nucleotide-binding</keyword>
<feature type="domain" description="UvrD-like helicase ATP-binding" evidence="10">
    <location>
        <begin position="13"/>
        <end position="280"/>
    </location>
</feature>
<accession>A0A089X4G6</accession>
<dbReference type="PANTHER" id="PTHR11070">
    <property type="entry name" value="UVRD / RECB / PCRA DNA HELICASE FAMILY MEMBER"/>
    <property type="match status" value="1"/>
</dbReference>
<dbReference type="InterPro" id="IPR014017">
    <property type="entry name" value="DNA_helicase_UvrD-like_C"/>
</dbReference>
<dbReference type="InterPro" id="IPR014016">
    <property type="entry name" value="UvrD-like_ATP-bd"/>
</dbReference>
<dbReference type="InterPro" id="IPR000212">
    <property type="entry name" value="DNA_helicase_UvrD/REP"/>
</dbReference>
<evidence type="ECO:0000256" key="6">
    <source>
        <dbReference type="ARBA" id="ARBA00034617"/>
    </source>
</evidence>
<evidence type="ECO:0000256" key="3">
    <source>
        <dbReference type="ARBA" id="ARBA00022806"/>
    </source>
</evidence>
<dbReference type="Pfam" id="PF13361">
    <property type="entry name" value="UvrD_C"/>
    <property type="match status" value="1"/>
</dbReference>
<dbReference type="HOGENOM" id="CLU_547367_0_0_11"/>
<dbReference type="EMBL" id="CP009438">
    <property type="protein sequence ID" value="AIR96751.1"/>
    <property type="molecule type" value="Genomic_DNA"/>
</dbReference>
<evidence type="ECO:0000256" key="1">
    <source>
        <dbReference type="ARBA" id="ARBA00022741"/>
    </source>
</evidence>
<evidence type="ECO:0000313" key="12">
    <source>
        <dbReference type="Proteomes" id="UP000029482"/>
    </source>
</evidence>
<sequence length="498" mass="55492">MTMKSPDTPSDRIRLTPEQVLAVGNAQRCLYIEAAPGSGKTTVSAQRFGLHRFTHTADHRAVVAVSFTRSATEEIRNRVLRYWGPSALAWPHRVATLDALLCDVLAHLLQIGALQWPGGHRELEVLDTWRSRLPTASRKLKPVLALNGTRIIAVSVQQSRAGSHPAPDDFLAAVDKGQCTHDNVREVLQLALQQPRTRASVASYLGSTIRSLIIDEIYDANDLDLRLIHLAVDTGIDLTLVGDPWQALYGFRGARPEQVSQLITHHRFARRDLHTSFRWSTSTQQTLAQRLRHGESTTLPIGRVQDADVVLARQWRTLWNTDTHVLPLAIKPLTGQFQGAACTLLLNEMTERSLGIQAVFLNDALITLGITNRDVLEQLRPHLHHTLEALAGTDSVRSIWRDFVNVLITELPVKSLITHDRVPLSGLQSLRAKSQVRHDRLVPGLTCHQAKGREWDAVGVRLEESDVAALHTGLVLQVEEHRSLYVALTRARHLTIAL</sequence>
<evidence type="ECO:0000259" key="10">
    <source>
        <dbReference type="PROSITE" id="PS51198"/>
    </source>
</evidence>